<dbReference type="PANTHER" id="PTHR43301">
    <property type="entry name" value="ARABINAN ENDO-1,5-ALPHA-L-ARABINOSIDASE"/>
    <property type="match status" value="1"/>
</dbReference>
<protein>
    <submittedName>
        <fullName evidence="8">Glycosyl hydrolase family 32 domain-containing protein</fullName>
    </submittedName>
</protein>
<feature type="chain" id="PRO_5002116517" evidence="5">
    <location>
        <begin position="26"/>
        <end position="672"/>
    </location>
</feature>
<dbReference type="Gene3D" id="2.115.10.20">
    <property type="entry name" value="Glycosyl hydrolase domain, family 43"/>
    <property type="match status" value="2"/>
</dbReference>
<dbReference type="SUPFAM" id="SSF75005">
    <property type="entry name" value="Arabinanase/levansucrase/invertase"/>
    <property type="match status" value="1"/>
</dbReference>
<gene>
    <name evidence="8" type="ORF">SLNWT_7204</name>
</gene>
<evidence type="ECO:0000256" key="2">
    <source>
        <dbReference type="ARBA" id="ARBA00022801"/>
    </source>
</evidence>
<keyword evidence="9" id="KW-1185">Reference proteome</keyword>
<evidence type="ECO:0000313" key="8">
    <source>
        <dbReference type="EMBL" id="AJE87580.1"/>
    </source>
</evidence>
<evidence type="ECO:0000256" key="4">
    <source>
        <dbReference type="SAM" id="MobiDB-lite"/>
    </source>
</evidence>
<dbReference type="PANTHER" id="PTHR43301:SF3">
    <property type="entry name" value="ARABINAN ENDO-1,5-ALPHA-L-ARABINOSIDASE A-RELATED"/>
    <property type="match status" value="1"/>
</dbReference>
<dbReference type="InterPro" id="IPR023296">
    <property type="entry name" value="Glyco_hydro_beta-prop_sf"/>
</dbReference>
<keyword evidence="5" id="KW-0732">Signal</keyword>
<name>A0A0B5F7N3_STRA4</name>
<feature type="domain" description="PLL-like beta propeller" evidence="7">
    <location>
        <begin position="331"/>
        <end position="456"/>
    </location>
</feature>
<keyword evidence="2 8" id="KW-0378">Hydrolase</keyword>
<dbReference type="GO" id="GO:0016798">
    <property type="term" value="F:hydrolase activity, acting on glycosyl bonds"/>
    <property type="evidence" value="ECO:0007669"/>
    <property type="project" value="UniProtKB-KW"/>
</dbReference>
<evidence type="ECO:0000259" key="7">
    <source>
        <dbReference type="Pfam" id="PF26607"/>
    </source>
</evidence>
<dbReference type="Gene3D" id="2.120.10.70">
    <property type="entry name" value="Fucose-specific lectin"/>
    <property type="match status" value="2"/>
</dbReference>
<sequence>MKRAAVAGLALLTLSLALGAGPADAGGTRSADAREDLTWVGAGPVRKVYDTSGETPSRYLNDHAVIKGPDGTWHMYGITGEEAPPGQAPDSSGEDTFAHATAPSLKGPWTTREPVLTVDPDYGEDHLWAPHVIEHEGTYYMFYSGGGGDRDATINLATSKDLSHWTRIPSGPLFRDGWVARDPFVTRVGDHWVMYYTATATPEGGSHIVAYRTSEDLVHWSERGTAFTDTTAKENSAPVTESPFVVHRGDWWYLFTGPRGDGYVGTDVFRSKDPTRFDLDGYAGHLPAHAPEIVQDGENWWATHSGWFQDGLHLAPLHWRSTPPLWQGPQNPSSVRGADGRLQVFAREAEGPGLRRRVQTTPNGGWGPWEKFGDTLATVPTSARNADGALELFAVEDDGTLLHRRTSPGGDWGPWRALGGRAGAAPTVVKAADGRLEMFGIAPGGAQLTHRRQLSPGGDWGPEERFGGPAASPPTAAADAEGRLHVFFVERGGARVSHRNQSAPGGSWGDWREFGGPAGGRPVVAANADGRLEVFLLGPYGDKIANRHQTAPGGDWSAWSDFGTFAGGAPAVTRNADGRLEVFAVGPGNDYLSHRWQTAPSGGWSTWETFGGPAQCAPTPVTEADGRITVLAMEPEGAGLSSRTQTAPSSGWADWQRFSAEPVGGTACASAS</sequence>
<dbReference type="EMBL" id="CP010519">
    <property type="protein sequence ID" value="AJE87580.1"/>
    <property type="molecule type" value="Genomic_DNA"/>
</dbReference>
<comment type="similarity">
    <text evidence="1">Belongs to the glycosyl hydrolase 32 family.</text>
</comment>
<dbReference type="InterPro" id="IPR050727">
    <property type="entry name" value="GH43_arabinanases"/>
</dbReference>
<dbReference type="AlphaFoldDB" id="A0A0B5F7N3"/>
<keyword evidence="3" id="KW-0326">Glycosidase</keyword>
<reference evidence="8 9" key="1">
    <citation type="submission" date="2015-01" db="EMBL/GenBank/DDBJ databases">
        <title>Enhanced salinomycin production by adjusting the supply of polyketide extender units in Streptomyce albus DSM 41398.</title>
        <authorList>
            <person name="Lu C."/>
        </authorList>
    </citation>
    <scope>NUCLEOTIDE SEQUENCE [LARGE SCALE GENOMIC DNA]</scope>
    <source>
        <strain evidence="9">ATCC 21838 / DSM 41398 / FERM P-419 / JCM 4703 / NBRC 107858</strain>
    </source>
</reference>
<dbReference type="CDD" id="cd22954">
    <property type="entry name" value="PLL_lectin"/>
    <property type="match status" value="1"/>
</dbReference>
<evidence type="ECO:0000256" key="1">
    <source>
        <dbReference type="ARBA" id="ARBA00009902"/>
    </source>
</evidence>
<dbReference type="InterPro" id="IPR058502">
    <property type="entry name" value="PLL-like_beta-prop"/>
</dbReference>
<dbReference type="InterPro" id="IPR013148">
    <property type="entry name" value="Glyco_hydro_32_N"/>
</dbReference>
<feature type="signal peptide" evidence="5">
    <location>
        <begin position="1"/>
        <end position="25"/>
    </location>
</feature>
<evidence type="ECO:0000256" key="3">
    <source>
        <dbReference type="ARBA" id="ARBA00023295"/>
    </source>
</evidence>
<dbReference type="KEGG" id="sals:SLNWT_7204"/>
<evidence type="ECO:0000313" key="9">
    <source>
        <dbReference type="Proteomes" id="UP000031523"/>
    </source>
</evidence>
<feature type="region of interest" description="Disordered" evidence="4">
    <location>
        <begin position="80"/>
        <end position="112"/>
    </location>
</feature>
<dbReference type="Proteomes" id="UP000031523">
    <property type="component" value="Chromosome"/>
</dbReference>
<accession>A0A0B5F7N3</accession>
<evidence type="ECO:0000256" key="5">
    <source>
        <dbReference type="SAM" id="SignalP"/>
    </source>
</evidence>
<dbReference type="SUPFAM" id="SSF89372">
    <property type="entry name" value="Fucose-specific lectin"/>
    <property type="match status" value="1"/>
</dbReference>
<organism evidence="8 9">
    <name type="scientific">Streptomyces albus (strain ATCC 21838 / DSM 41398 / FERM P-419 / JCM 4703 / NBRC 107858)</name>
    <dbReference type="NCBI Taxonomy" id="1081613"/>
    <lineage>
        <taxon>Bacteria</taxon>
        <taxon>Bacillati</taxon>
        <taxon>Actinomycetota</taxon>
        <taxon>Actinomycetes</taxon>
        <taxon>Kitasatosporales</taxon>
        <taxon>Streptomycetaceae</taxon>
        <taxon>Streptomyces</taxon>
    </lineage>
</organism>
<proteinExistence type="inferred from homology"/>
<dbReference type="Pfam" id="PF26607">
    <property type="entry name" value="DUF8189"/>
    <property type="match status" value="1"/>
</dbReference>
<evidence type="ECO:0000259" key="6">
    <source>
        <dbReference type="Pfam" id="PF00251"/>
    </source>
</evidence>
<dbReference type="Pfam" id="PF00251">
    <property type="entry name" value="Glyco_hydro_32N"/>
    <property type="match status" value="1"/>
</dbReference>
<feature type="domain" description="Glycosyl hydrolase family 32 N-terminal" evidence="6">
    <location>
        <begin position="93"/>
        <end position="231"/>
    </location>
</feature>